<dbReference type="EMBL" id="JSZA02000128">
    <property type="protein sequence ID" value="KHD05524.1"/>
    <property type="molecule type" value="Genomic_DNA"/>
</dbReference>
<dbReference type="Proteomes" id="UP000030428">
    <property type="component" value="Unassembled WGS sequence"/>
</dbReference>
<sequence>MYFGVDNAARFGKLIHKVVPCRRLAWVCKLTGRAPMALPPGSETCAFPKLANNGPKTKTDARMVLTIS</sequence>
<keyword evidence="2" id="KW-1185">Reference proteome</keyword>
<gene>
    <name evidence="1" type="ORF">PN36_24475</name>
</gene>
<organism evidence="1 2">
    <name type="scientific">Candidatus Thiomargarita nelsonii</name>
    <dbReference type="NCBI Taxonomy" id="1003181"/>
    <lineage>
        <taxon>Bacteria</taxon>
        <taxon>Pseudomonadati</taxon>
        <taxon>Pseudomonadota</taxon>
        <taxon>Gammaproteobacteria</taxon>
        <taxon>Thiotrichales</taxon>
        <taxon>Thiotrichaceae</taxon>
        <taxon>Thiomargarita</taxon>
    </lineage>
</organism>
<proteinExistence type="predicted"/>
<dbReference type="AlphaFoldDB" id="A0A0A6P5A3"/>
<comment type="caution">
    <text evidence="1">The sequence shown here is derived from an EMBL/GenBank/DDBJ whole genome shotgun (WGS) entry which is preliminary data.</text>
</comment>
<accession>A0A0A6P5A3</accession>
<reference evidence="1 2" key="1">
    <citation type="journal article" date="2016" name="Front. Microbiol.">
        <title>Single-Cell (Meta-)Genomics of a Dimorphic Candidatus Thiomargarita nelsonii Reveals Genomic Plasticity.</title>
        <authorList>
            <person name="Flood B.E."/>
            <person name="Fliss P."/>
            <person name="Jones D.S."/>
            <person name="Dick G.J."/>
            <person name="Jain S."/>
            <person name="Kaster A.K."/>
            <person name="Winkel M."/>
            <person name="Mussmann M."/>
            <person name="Bailey J."/>
        </authorList>
    </citation>
    <scope>NUCLEOTIDE SEQUENCE [LARGE SCALE GENOMIC DNA]</scope>
    <source>
        <strain evidence="1">Hydrate Ridge</strain>
    </source>
</reference>
<evidence type="ECO:0000313" key="1">
    <source>
        <dbReference type="EMBL" id="KHD05524.1"/>
    </source>
</evidence>
<protein>
    <submittedName>
        <fullName evidence="1">Uncharacterized protein</fullName>
    </submittedName>
</protein>
<evidence type="ECO:0000313" key="2">
    <source>
        <dbReference type="Proteomes" id="UP000030428"/>
    </source>
</evidence>
<name>A0A0A6P5A3_9GAMM</name>